<evidence type="ECO:0000313" key="2">
    <source>
        <dbReference type="Proteomes" id="UP001144204"/>
    </source>
</evidence>
<dbReference type="EMBL" id="BRPL01000004">
    <property type="protein sequence ID" value="GLB47597.1"/>
    <property type="molecule type" value="Genomic_DNA"/>
</dbReference>
<sequence length="170" mass="19088">MFLESSAYISQLIAGTKDKLGITYYPHADGQKANGVAIGGASLWIEKNQPKNVQEGAWQFIKYLSNAENQAKWQKATGYMAINKNSNRTSTLKNLYKKQPEAQVPTEQLKRTIPNYSNSGLFFEGVLKERILSQTAMQQIKDDSNINSSLKTAEDSMNDYITQNNKANKK</sequence>
<keyword evidence="2" id="KW-1185">Reference proteome</keyword>
<dbReference type="InterPro" id="IPR006059">
    <property type="entry name" value="SBP"/>
</dbReference>
<evidence type="ECO:0000313" key="1">
    <source>
        <dbReference type="EMBL" id="GLB47597.1"/>
    </source>
</evidence>
<accession>A0A9W6B276</accession>
<dbReference type="SUPFAM" id="SSF53850">
    <property type="entry name" value="Periplasmic binding protein-like II"/>
    <property type="match status" value="1"/>
</dbReference>
<evidence type="ECO:0008006" key="3">
    <source>
        <dbReference type="Google" id="ProtNLM"/>
    </source>
</evidence>
<reference evidence="1" key="1">
    <citation type="submission" date="2022-07" db="EMBL/GenBank/DDBJ databases">
        <authorList>
            <person name="Kouya T."/>
            <person name="Ishiyama Y."/>
        </authorList>
    </citation>
    <scope>NUCLEOTIDE SEQUENCE</scope>
    <source>
        <strain evidence="1">WR16-4</strain>
    </source>
</reference>
<dbReference type="Proteomes" id="UP001144204">
    <property type="component" value="Unassembled WGS sequence"/>
</dbReference>
<gene>
    <name evidence="1" type="ORF">WR164_15760</name>
</gene>
<reference evidence="1" key="2">
    <citation type="journal article" date="2023" name="PLoS ONE">
        <title>Philodulcilactobacillus myokoensis gen. nov., sp. nov., a fructophilic, acidophilic, and agar-phobic lactic acid bacterium isolated from fermented vegetable extracts.</title>
        <authorList>
            <person name="Kouya T."/>
            <person name="Ishiyama Y."/>
            <person name="Ohashi S."/>
            <person name="Kumakubo R."/>
            <person name="Yamazaki T."/>
            <person name="Otaki T."/>
        </authorList>
    </citation>
    <scope>NUCLEOTIDE SEQUENCE</scope>
    <source>
        <strain evidence="1">WR16-4</strain>
    </source>
</reference>
<protein>
    <recommendedName>
        <fullName evidence="3">Extracellular solute-binding protein</fullName>
    </recommendedName>
</protein>
<comment type="caution">
    <text evidence="1">The sequence shown here is derived from an EMBL/GenBank/DDBJ whole genome shotgun (WGS) entry which is preliminary data.</text>
</comment>
<dbReference type="AlphaFoldDB" id="A0A9W6B276"/>
<proteinExistence type="predicted"/>
<name>A0A9W6B276_9LACO</name>
<dbReference type="Gene3D" id="3.40.190.10">
    <property type="entry name" value="Periplasmic binding protein-like II"/>
    <property type="match status" value="2"/>
</dbReference>
<organism evidence="1 2">
    <name type="scientific">Philodulcilactobacillus myokoensis</name>
    <dbReference type="NCBI Taxonomy" id="2929573"/>
    <lineage>
        <taxon>Bacteria</taxon>
        <taxon>Bacillati</taxon>
        <taxon>Bacillota</taxon>
        <taxon>Bacilli</taxon>
        <taxon>Lactobacillales</taxon>
        <taxon>Lactobacillaceae</taxon>
        <taxon>Philodulcilactobacillus</taxon>
    </lineage>
</organism>
<dbReference type="Pfam" id="PF13416">
    <property type="entry name" value="SBP_bac_8"/>
    <property type="match status" value="1"/>
</dbReference>